<gene>
    <name evidence="2" type="ORF">L249_5024</name>
</gene>
<evidence type="ECO:0000313" key="2">
    <source>
        <dbReference type="EMBL" id="RCI09119.1"/>
    </source>
</evidence>
<sequence length="597" mass="64023">MQKEKKSQNSKDEKPSTAPQQKHLTEPVQLNDVSRPRSQKPDNSPVLAAPLPDVKHKLLLQPVDQAQGQDGKHLVRLRGGPQREAGADDGARELVGRRVGAQREVEVEVSAEELGELDAHDAALGQERAVLLDVKVKVLGETAVLDDDGFAQERAVLGAAYPEDVGQVEDVAEAEVVGDGRQGRAYAGAVHEEEEGPVLTQRLDGPQLGLGVDGADLGRVGDVHQPRLGHVRVVPVVGQRLGDALGRQLAVERADVDDLVAAGFDRARLARDDVARAGGDDGLVRTETGRYRDGIRRRPARHEEDVDVVAAQMPPHVPSGLGAVPVVAVARLLRPVAGDEGLEHLRMGAFAVVVEEALRHKLPSRPRHVFSHFAANLDQLEPRLSQDKGATRDLHNTDARVKQVKSQMVVEIAGQGFGQGMHWPSIVLPPGPSVVDRQKRPRSEEAIVTSKTLSPSSSSSSVASSASASSDDGGTNGTLKARVSTRSGPMLGTPATSNQSSITLTSVLVPTASLLTRQSNVVDSHSQMTVLSDCGIRSTRRRRLAAVGRTWDEQRSGDLDASHHVSDQRVAQPPCQSLESRRRQALTTDVERRDAVG</sequence>
<feature type="compositionally biased region" description="Basic and acidic residues" evidence="1">
    <location>
        <begin position="1"/>
        <end position="15"/>
    </location>
</feature>
<feature type="region of interest" description="Disordered" evidence="1">
    <location>
        <begin position="1"/>
        <end position="94"/>
    </location>
</feature>
<comment type="caution">
    <text evidence="2">The sequence shown here is derived from an EMBL/GenBank/DDBJ whole genome shotgun (WGS) entry which is preliminary data.</text>
</comment>
<feature type="region of interest" description="Disordered" evidence="1">
    <location>
        <begin position="553"/>
        <end position="597"/>
    </location>
</feature>
<dbReference type="EMBL" id="LKCN02000017">
    <property type="protein sequence ID" value="RCI09119.1"/>
    <property type="molecule type" value="Genomic_DNA"/>
</dbReference>
<name>A0A367L3W9_9HYPO</name>
<keyword evidence="3" id="KW-1185">Reference proteome</keyword>
<dbReference type="Proteomes" id="UP000253664">
    <property type="component" value="Unassembled WGS sequence"/>
</dbReference>
<reference evidence="2 3" key="1">
    <citation type="journal article" date="2015" name="BMC Genomics">
        <title>Insights from the genome of Ophiocordyceps polyrhachis-furcata to pathogenicity and host specificity in insect fungi.</title>
        <authorList>
            <person name="Wichadakul D."/>
            <person name="Kobmoo N."/>
            <person name="Ingsriswang S."/>
            <person name="Tangphatsornruang S."/>
            <person name="Chantasingh D."/>
            <person name="Luangsa-ard J.J."/>
            <person name="Eurwilaichitr L."/>
        </authorList>
    </citation>
    <scope>NUCLEOTIDE SEQUENCE [LARGE SCALE GENOMIC DNA]</scope>
    <source>
        <strain evidence="2 3">BCC 54312</strain>
    </source>
</reference>
<feature type="compositionally biased region" description="Basic and acidic residues" evidence="1">
    <location>
        <begin position="85"/>
        <end position="94"/>
    </location>
</feature>
<evidence type="ECO:0000256" key="1">
    <source>
        <dbReference type="SAM" id="MobiDB-lite"/>
    </source>
</evidence>
<organism evidence="2 3">
    <name type="scientific">Ophiocordyceps polyrhachis-furcata BCC 54312</name>
    <dbReference type="NCBI Taxonomy" id="1330021"/>
    <lineage>
        <taxon>Eukaryota</taxon>
        <taxon>Fungi</taxon>
        <taxon>Dikarya</taxon>
        <taxon>Ascomycota</taxon>
        <taxon>Pezizomycotina</taxon>
        <taxon>Sordariomycetes</taxon>
        <taxon>Hypocreomycetidae</taxon>
        <taxon>Hypocreales</taxon>
        <taxon>Ophiocordycipitaceae</taxon>
        <taxon>Ophiocordyceps</taxon>
    </lineage>
</organism>
<feature type="compositionally biased region" description="Basic and acidic residues" evidence="1">
    <location>
        <begin position="553"/>
        <end position="567"/>
    </location>
</feature>
<protein>
    <submittedName>
        <fullName evidence="2">Uncharacterized protein</fullName>
    </submittedName>
</protein>
<dbReference type="AlphaFoldDB" id="A0A367L3W9"/>
<feature type="compositionally biased region" description="Basic and acidic residues" evidence="1">
    <location>
        <begin position="436"/>
        <end position="445"/>
    </location>
</feature>
<accession>A0A367L3W9</accession>
<feature type="region of interest" description="Disordered" evidence="1">
    <location>
        <begin position="421"/>
        <end position="498"/>
    </location>
</feature>
<feature type="compositionally biased region" description="Low complexity" evidence="1">
    <location>
        <begin position="454"/>
        <end position="470"/>
    </location>
</feature>
<proteinExistence type="predicted"/>
<evidence type="ECO:0000313" key="3">
    <source>
        <dbReference type="Proteomes" id="UP000253664"/>
    </source>
</evidence>